<dbReference type="SUPFAM" id="SSF52313">
    <property type="entry name" value="Ribosomal protein S2"/>
    <property type="match status" value="1"/>
</dbReference>
<comment type="similarity">
    <text evidence="1 5 6">Belongs to the universal ribosomal protein uS2 family.</text>
</comment>
<dbReference type="GO" id="GO:0003735">
    <property type="term" value="F:structural constituent of ribosome"/>
    <property type="evidence" value="ECO:0007669"/>
    <property type="project" value="InterPro"/>
</dbReference>
<reference evidence="7 8" key="1">
    <citation type="journal article" date="2015" name="Nature">
        <title>rRNA introns, odd ribosomes, and small enigmatic genomes across a large radiation of phyla.</title>
        <authorList>
            <person name="Brown C.T."/>
            <person name="Hug L.A."/>
            <person name="Thomas B.C."/>
            <person name="Sharon I."/>
            <person name="Castelle C.J."/>
            <person name="Singh A."/>
            <person name="Wilkins M.J."/>
            <person name="Williams K.H."/>
            <person name="Banfield J.F."/>
        </authorList>
    </citation>
    <scope>NUCLEOTIDE SEQUENCE [LARGE SCALE GENOMIC DNA]</scope>
</reference>
<dbReference type="PANTHER" id="PTHR12534">
    <property type="entry name" value="30S RIBOSOMAL PROTEIN S2 PROKARYOTIC AND ORGANELLAR"/>
    <property type="match status" value="1"/>
</dbReference>
<dbReference type="PATRIC" id="fig|1618638.3.peg.406"/>
<dbReference type="Gene3D" id="3.40.50.10490">
    <property type="entry name" value="Glucose-6-phosphate isomerase like protein, domain 1"/>
    <property type="match status" value="1"/>
</dbReference>
<evidence type="ECO:0000256" key="4">
    <source>
        <dbReference type="ARBA" id="ARBA00035256"/>
    </source>
</evidence>
<gene>
    <name evidence="5" type="primary">rpsB</name>
    <name evidence="7" type="ORF">US91_C0003G0056</name>
</gene>
<dbReference type="Proteomes" id="UP000034022">
    <property type="component" value="Unassembled WGS sequence"/>
</dbReference>
<keyword evidence="2 5" id="KW-0689">Ribosomal protein</keyword>
<organism evidence="7 8">
    <name type="scientific">Candidatus Falkowbacteria bacterium GW2011_GWE1_38_31</name>
    <dbReference type="NCBI Taxonomy" id="1618638"/>
    <lineage>
        <taxon>Bacteria</taxon>
        <taxon>Candidatus Falkowiibacteriota</taxon>
    </lineage>
</organism>
<dbReference type="Gene3D" id="1.10.287.610">
    <property type="entry name" value="Helix hairpin bin"/>
    <property type="match status" value="1"/>
</dbReference>
<dbReference type="EMBL" id="LBUU01000003">
    <property type="protein sequence ID" value="KKQ70726.1"/>
    <property type="molecule type" value="Genomic_DNA"/>
</dbReference>
<dbReference type="Pfam" id="PF00318">
    <property type="entry name" value="Ribosomal_S2"/>
    <property type="match status" value="1"/>
</dbReference>
<evidence type="ECO:0000256" key="2">
    <source>
        <dbReference type="ARBA" id="ARBA00022980"/>
    </source>
</evidence>
<dbReference type="PANTHER" id="PTHR12534:SF0">
    <property type="entry name" value="SMALL RIBOSOMAL SUBUNIT PROTEIN US2M"/>
    <property type="match status" value="1"/>
</dbReference>
<dbReference type="CDD" id="cd01425">
    <property type="entry name" value="RPS2"/>
    <property type="match status" value="1"/>
</dbReference>
<dbReference type="InterPro" id="IPR005706">
    <property type="entry name" value="Ribosomal_uS2_bac/mit/plastid"/>
</dbReference>
<evidence type="ECO:0000256" key="3">
    <source>
        <dbReference type="ARBA" id="ARBA00023274"/>
    </source>
</evidence>
<evidence type="ECO:0000256" key="6">
    <source>
        <dbReference type="RuleBase" id="RU003631"/>
    </source>
</evidence>
<sequence length="240" mass="26919">MTTIPTIEQMLKAGMHFGHRTSKWHPKFAPYIFDARNGVHIIDLVKSRQLLETALEYIKKMAAEDKTILFVGTKIQAKKTIERIATESGMPYVKEKWMGGCLTNFAVIKKVIKKYNDLSRDKAAGTLDKYTKKERLNIDRELARLKLKVGGLTNVTRMPDALFIWDIGHEKTAMIEAQKKNIPIIAVCDTNSNPSGINYVIPSNDDATKTIKLLLNAVCEAVLEGKKERASASATVVEKK</sequence>
<dbReference type="NCBIfam" id="TIGR01011">
    <property type="entry name" value="rpsB_bact"/>
    <property type="match status" value="1"/>
</dbReference>
<name>A0A0G0N0U8_9BACT</name>
<evidence type="ECO:0000256" key="1">
    <source>
        <dbReference type="ARBA" id="ARBA00006242"/>
    </source>
</evidence>
<dbReference type="AlphaFoldDB" id="A0A0G0N0U8"/>
<evidence type="ECO:0000313" key="8">
    <source>
        <dbReference type="Proteomes" id="UP000034022"/>
    </source>
</evidence>
<dbReference type="GO" id="GO:0022627">
    <property type="term" value="C:cytosolic small ribosomal subunit"/>
    <property type="evidence" value="ECO:0007669"/>
    <property type="project" value="TreeGrafter"/>
</dbReference>
<evidence type="ECO:0000313" key="7">
    <source>
        <dbReference type="EMBL" id="KKQ70726.1"/>
    </source>
</evidence>
<keyword evidence="3 5" id="KW-0687">Ribonucleoprotein</keyword>
<comment type="caution">
    <text evidence="7">The sequence shown here is derived from an EMBL/GenBank/DDBJ whole genome shotgun (WGS) entry which is preliminary data.</text>
</comment>
<dbReference type="InterPro" id="IPR001865">
    <property type="entry name" value="Ribosomal_uS2"/>
</dbReference>
<dbReference type="HAMAP" id="MF_00291_B">
    <property type="entry name" value="Ribosomal_uS2_B"/>
    <property type="match status" value="1"/>
</dbReference>
<accession>A0A0G0N0U8</accession>
<dbReference type="GO" id="GO:0006412">
    <property type="term" value="P:translation"/>
    <property type="evidence" value="ECO:0007669"/>
    <property type="project" value="UniProtKB-UniRule"/>
</dbReference>
<evidence type="ECO:0000256" key="5">
    <source>
        <dbReference type="HAMAP-Rule" id="MF_00291"/>
    </source>
</evidence>
<dbReference type="PROSITE" id="PS00963">
    <property type="entry name" value="RIBOSOMAL_S2_2"/>
    <property type="match status" value="1"/>
</dbReference>
<dbReference type="PRINTS" id="PR00395">
    <property type="entry name" value="RIBOSOMALS2"/>
</dbReference>
<dbReference type="InterPro" id="IPR018130">
    <property type="entry name" value="Ribosomal_uS2_CS"/>
</dbReference>
<proteinExistence type="inferred from homology"/>
<dbReference type="InterPro" id="IPR023591">
    <property type="entry name" value="Ribosomal_uS2_flav_dom_sf"/>
</dbReference>
<protein>
    <recommendedName>
        <fullName evidence="4 5">Small ribosomal subunit protein uS2</fullName>
    </recommendedName>
</protein>